<dbReference type="EMBL" id="ON529850">
    <property type="protein sequence ID" value="UTC28324.1"/>
    <property type="molecule type" value="Genomic_DNA"/>
</dbReference>
<keyword evidence="2" id="KW-1185">Reference proteome</keyword>
<reference evidence="1" key="1">
    <citation type="submission" date="2022-04" db="EMBL/GenBank/DDBJ databases">
        <authorList>
            <person name="Friedrich I."/>
            <person name="Schneider D."/>
            <person name="Poehlein A."/>
            <person name="Hertel R."/>
            <person name="Daniel R."/>
        </authorList>
    </citation>
    <scope>NUCLEOTIDE SEQUENCE</scope>
</reference>
<evidence type="ECO:0000313" key="2">
    <source>
        <dbReference type="Proteomes" id="UP001055634"/>
    </source>
</evidence>
<sequence length="116" mass="12576">MTIEIIKAFAAYSTTDEYGRLGGVHGFYKSDAAARVAAKGIGWWGGEGRVIPHTLIVAGGRCYPIATGHEDGFDAGLLDKNMVEEAQKTRAGAWQKIQETLTPDEIKELGLKEPKQ</sequence>
<dbReference type="Proteomes" id="UP001055634">
    <property type="component" value="Segment"/>
</dbReference>
<organism evidence="1 2">
    <name type="scientific">Brevundimonas phage vB_BpoS-Gurke</name>
    <dbReference type="NCBI Taxonomy" id="2948599"/>
    <lineage>
        <taxon>Viruses</taxon>
        <taxon>Duplodnaviria</taxon>
        <taxon>Heunggongvirae</taxon>
        <taxon>Uroviricota</taxon>
        <taxon>Caudoviricetes</taxon>
        <taxon>Jeanschmidtviridae</taxon>
        <taxon>Kikimoravirus</taxon>
        <taxon>Kikimoravirus gurke</taxon>
    </lineage>
</organism>
<name>A0A9E7SQV0_9CAUD</name>
<accession>A0A9E7SQV0</accession>
<protein>
    <submittedName>
        <fullName evidence="1">Uncharacterized protein</fullName>
    </submittedName>
</protein>
<gene>
    <name evidence="1" type="ORF">GURKE_02930</name>
</gene>
<proteinExistence type="predicted"/>
<evidence type="ECO:0000313" key="1">
    <source>
        <dbReference type="EMBL" id="UTC28324.1"/>
    </source>
</evidence>